<dbReference type="Pfam" id="PF16931">
    <property type="entry name" value="Phage_holin_8"/>
    <property type="match status" value="1"/>
</dbReference>
<dbReference type="Proteomes" id="UP000461948">
    <property type="component" value="Unassembled WGS sequence"/>
</dbReference>
<feature type="transmembrane region" description="Helical" evidence="1">
    <location>
        <begin position="93"/>
        <end position="110"/>
    </location>
</feature>
<feature type="transmembrane region" description="Helical" evidence="1">
    <location>
        <begin position="7"/>
        <end position="27"/>
    </location>
</feature>
<name>A0A7X2MQG8_ENTAG</name>
<reference evidence="2 3" key="1">
    <citation type="submission" date="2019-11" db="EMBL/GenBank/DDBJ databases">
        <title>Draft Genome Sequence of Plant Growth-Promoting Rhizosphere-Associated Bacteria.</title>
        <authorList>
            <person name="Vasilyev I.Y."/>
            <person name="Radchenko V."/>
            <person name="Ilnitskaya E.V."/>
        </authorList>
    </citation>
    <scope>NUCLEOTIDE SEQUENCE [LARGE SCALE GENOMIC DNA]</scope>
    <source>
        <strain evidence="2 3">VRA_MhP_f</strain>
    </source>
</reference>
<dbReference type="InterPro" id="IPR032637">
    <property type="entry name" value="Phage_holin-like"/>
</dbReference>
<keyword evidence="1" id="KW-1133">Transmembrane helix</keyword>
<sequence>MAEPLSTSATVGTVAGWGIVTSALVGFITSVDYSIAFGAFAGSMCFIVTASDLTRRQIFGYFLFGYAAGIFGAGFVADKIEDYLDYREKPLDALSAVIISAAAVQGYFWLKNGGFSKLPFVKKWLGEQS</sequence>
<evidence type="ECO:0008006" key="4">
    <source>
        <dbReference type="Google" id="ProtNLM"/>
    </source>
</evidence>
<proteinExistence type="predicted"/>
<protein>
    <recommendedName>
        <fullName evidence="4">Prophage membrane protein</fullName>
    </recommendedName>
</protein>
<gene>
    <name evidence="2" type="ORF">GKC49_20825</name>
</gene>
<feature type="transmembrane region" description="Helical" evidence="1">
    <location>
        <begin position="58"/>
        <end position="77"/>
    </location>
</feature>
<comment type="caution">
    <text evidence="2">The sequence shown here is derived from an EMBL/GenBank/DDBJ whole genome shotgun (WGS) entry which is preliminary data.</text>
</comment>
<keyword evidence="1" id="KW-0812">Transmembrane</keyword>
<evidence type="ECO:0000313" key="2">
    <source>
        <dbReference type="EMBL" id="MSE17454.1"/>
    </source>
</evidence>
<dbReference type="AlphaFoldDB" id="A0A7X2MQG8"/>
<evidence type="ECO:0000256" key="1">
    <source>
        <dbReference type="SAM" id="Phobius"/>
    </source>
</evidence>
<keyword evidence="1" id="KW-0472">Membrane</keyword>
<dbReference type="EMBL" id="WKLC01001182">
    <property type="protein sequence ID" value="MSE17454.1"/>
    <property type="molecule type" value="Genomic_DNA"/>
</dbReference>
<evidence type="ECO:0000313" key="3">
    <source>
        <dbReference type="Proteomes" id="UP000461948"/>
    </source>
</evidence>
<accession>A0A7X2MQG8</accession>
<organism evidence="2 3">
    <name type="scientific">Enterobacter agglomerans</name>
    <name type="common">Erwinia herbicola</name>
    <name type="synonym">Pantoea agglomerans</name>
    <dbReference type="NCBI Taxonomy" id="549"/>
    <lineage>
        <taxon>Bacteria</taxon>
        <taxon>Pseudomonadati</taxon>
        <taxon>Pseudomonadota</taxon>
        <taxon>Gammaproteobacteria</taxon>
        <taxon>Enterobacterales</taxon>
        <taxon>Erwiniaceae</taxon>
        <taxon>Pantoea</taxon>
        <taxon>Pantoea agglomerans group</taxon>
    </lineage>
</organism>